<comment type="catalytic activity">
    <reaction evidence="4">
        <text>a uridine in tRNA = a pseudouridine in tRNA</text>
        <dbReference type="Rhea" id="RHEA:54572"/>
        <dbReference type="Rhea" id="RHEA-COMP:13339"/>
        <dbReference type="Rhea" id="RHEA-COMP:13934"/>
        <dbReference type="ChEBI" id="CHEBI:65314"/>
        <dbReference type="ChEBI" id="CHEBI:65315"/>
    </reaction>
</comment>
<accession>A0AAN9YAS0</accession>
<dbReference type="CDD" id="cd02576">
    <property type="entry name" value="PseudoU_synth_ScPUS7"/>
    <property type="match status" value="1"/>
</dbReference>
<protein>
    <recommendedName>
        <fullName evidence="10">TRUD domain-containing protein</fullName>
    </recommendedName>
</protein>
<dbReference type="GO" id="GO:0001522">
    <property type="term" value="P:pseudouridine synthesis"/>
    <property type="evidence" value="ECO:0007669"/>
    <property type="project" value="InterPro"/>
</dbReference>
<dbReference type="SUPFAM" id="SSF55120">
    <property type="entry name" value="Pseudouridine synthase"/>
    <property type="match status" value="1"/>
</dbReference>
<keyword evidence="9" id="KW-1185">Reference proteome</keyword>
<evidence type="ECO:0008006" key="10">
    <source>
        <dbReference type="Google" id="ProtNLM"/>
    </source>
</evidence>
<dbReference type="Gene3D" id="3.30.2350.20">
    <property type="entry name" value="TruD, catalytic domain"/>
    <property type="match status" value="2"/>
</dbReference>
<proteinExistence type="inferred from homology"/>
<evidence type="ECO:0000259" key="7">
    <source>
        <dbReference type="PROSITE" id="PS51061"/>
    </source>
</evidence>
<dbReference type="InterPro" id="IPR001656">
    <property type="entry name" value="PsdUridine_synth_TruD"/>
</dbReference>
<dbReference type="PANTHER" id="PTHR13326:SF31">
    <property type="entry name" value="PSEUDOURIDYLATE SYNTHASE 7 HOMOLOG"/>
    <property type="match status" value="1"/>
</dbReference>
<dbReference type="InterPro" id="IPR042214">
    <property type="entry name" value="TruD_catalytic"/>
</dbReference>
<organism evidence="8 9">
    <name type="scientific">Parthenolecanium corni</name>
    <dbReference type="NCBI Taxonomy" id="536013"/>
    <lineage>
        <taxon>Eukaryota</taxon>
        <taxon>Metazoa</taxon>
        <taxon>Ecdysozoa</taxon>
        <taxon>Arthropoda</taxon>
        <taxon>Hexapoda</taxon>
        <taxon>Insecta</taxon>
        <taxon>Pterygota</taxon>
        <taxon>Neoptera</taxon>
        <taxon>Paraneoptera</taxon>
        <taxon>Hemiptera</taxon>
        <taxon>Sternorrhyncha</taxon>
        <taxon>Coccoidea</taxon>
        <taxon>Coccidae</taxon>
        <taxon>Parthenolecanium</taxon>
    </lineage>
</organism>
<dbReference type="PROSITE" id="PS50984">
    <property type="entry name" value="TRUD"/>
    <property type="match status" value="1"/>
</dbReference>
<dbReference type="GO" id="GO:0005634">
    <property type="term" value="C:nucleus"/>
    <property type="evidence" value="ECO:0007669"/>
    <property type="project" value="TreeGrafter"/>
</dbReference>
<keyword evidence="3" id="KW-0413">Isomerase</keyword>
<evidence type="ECO:0000256" key="4">
    <source>
        <dbReference type="ARBA" id="ARBA00036943"/>
    </source>
</evidence>
<evidence type="ECO:0000313" key="9">
    <source>
        <dbReference type="Proteomes" id="UP001367676"/>
    </source>
</evidence>
<dbReference type="AlphaFoldDB" id="A0AAN9YAS0"/>
<dbReference type="GO" id="GO:0008033">
    <property type="term" value="P:tRNA processing"/>
    <property type="evidence" value="ECO:0007669"/>
    <property type="project" value="UniProtKB-KW"/>
</dbReference>
<dbReference type="PROSITE" id="PS51061">
    <property type="entry name" value="R3H"/>
    <property type="match status" value="1"/>
</dbReference>
<evidence type="ECO:0000256" key="2">
    <source>
        <dbReference type="ARBA" id="ARBA00022694"/>
    </source>
</evidence>
<dbReference type="InterPro" id="IPR011760">
    <property type="entry name" value="PsdUridine_synth_TruD_insert"/>
</dbReference>
<evidence type="ECO:0000259" key="6">
    <source>
        <dbReference type="PROSITE" id="PS50984"/>
    </source>
</evidence>
<name>A0AAN9YAS0_9HEMI</name>
<dbReference type="EMBL" id="JBBCAQ010000003">
    <property type="protein sequence ID" value="KAK7604549.1"/>
    <property type="molecule type" value="Genomic_DNA"/>
</dbReference>
<dbReference type="InterPro" id="IPR001374">
    <property type="entry name" value="R3H_dom"/>
</dbReference>
<dbReference type="PANTHER" id="PTHR13326">
    <property type="entry name" value="TRNA PSEUDOURIDINE SYNTHASE D"/>
    <property type="match status" value="1"/>
</dbReference>
<evidence type="ECO:0000256" key="3">
    <source>
        <dbReference type="ARBA" id="ARBA00023235"/>
    </source>
</evidence>
<dbReference type="GO" id="GO:0009982">
    <property type="term" value="F:pseudouridine synthase activity"/>
    <property type="evidence" value="ECO:0007669"/>
    <property type="project" value="InterPro"/>
</dbReference>
<sequence>MFKRKPTDGVREVQDRLKEPDVFITEYLNSSSRFFAIVKQRYSDFQVNEIDLDGQVVHLTSLEEDIPNEKEEPITADLVIDDVDATETPVAELEYPLDSEEKWRQLSLLLKRNKKEDSIRMIVTNVSKSDRTLIHKSVEDRYQGKLITSTVTEGELKYIVIGTNKNVDRRNICSWPKNLPQYVHFVLYKENTDTINAVRSICKSSRVSQNCLTYAGTKDRRGVTTQRICAKRLTAKRLSSLRFPRLWLGNFEYKERQLNLGDLNGNRFLMALRQVESKEDDLETTLLSLKEKGFINYYGLQRFGSYSAAPTYEIGRCLICQQWKEAIDLILKPRPDELQMDIQKACKVWSETKDANRAVKYINRDFSTEATVLRTLAQQGNTAYVNALQKAPRNVLLLYLHSFQSLIWNRIVSRRINEFGLKVLPGDLVFTTSSSISASGDADEDLIVDTEEGSRMKVVRAVSEEEASTVSVYDVVYPLPGYSIKYPDNATANWYKEIMSEYGVSSFDGKNKMFAVSGDYRKMLVLPENISWNIVHYDNPNADLIATDLQKLKNQNTVENLESGSYKAVILQFDLPSSTYATMAIRELTKDDTSSSHQATLSVDHLQNKKAKLSE</sequence>
<keyword evidence="2" id="KW-0819">tRNA processing</keyword>
<dbReference type="Proteomes" id="UP001367676">
    <property type="component" value="Unassembled WGS sequence"/>
</dbReference>
<reference evidence="8 9" key="1">
    <citation type="submission" date="2024-03" db="EMBL/GenBank/DDBJ databases">
        <title>Adaptation during the transition from Ophiocordyceps entomopathogen to insect associate is accompanied by gene loss and intensified selection.</title>
        <authorList>
            <person name="Ward C.M."/>
            <person name="Onetto C.A."/>
            <person name="Borneman A.R."/>
        </authorList>
    </citation>
    <scope>NUCLEOTIDE SEQUENCE [LARGE SCALE GENOMIC DNA]</scope>
    <source>
        <strain evidence="8">AWRI1</strain>
        <tissue evidence="8">Single Adult Female</tissue>
    </source>
</reference>
<evidence type="ECO:0000313" key="8">
    <source>
        <dbReference type="EMBL" id="KAK7604549.1"/>
    </source>
</evidence>
<dbReference type="InterPro" id="IPR020119">
    <property type="entry name" value="PsdUridine_synth_TruD_CS"/>
</dbReference>
<dbReference type="InterPro" id="IPR020103">
    <property type="entry name" value="PsdUridine_synth_cat_dom_sf"/>
</dbReference>
<feature type="domain" description="TRUD" evidence="6">
    <location>
        <begin position="293"/>
        <end position="526"/>
    </location>
</feature>
<dbReference type="NCBIfam" id="TIGR00094">
    <property type="entry name" value="tRNA_TruD_broad"/>
    <property type="match status" value="1"/>
</dbReference>
<feature type="domain" description="R3H" evidence="7">
    <location>
        <begin position="97"/>
        <end position="165"/>
    </location>
</feature>
<feature type="region of interest" description="Disordered" evidence="5">
    <location>
        <begin position="594"/>
        <end position="615"/>
    </location>
</feature>
<dbReference type="GO" id="GO:0003723">
    <property type="term" value="F:RNA binding"/>
    <property type="evidence" value="ECO:0007669"/>
    <property type="project" value="InterPro"/>
</dbReference>
<gene>
    <name evidence="8" type="ORF">V9T40_005735</name>
</gene>
<evidence type="ECO:0000256" key="5">
    <source>
        <dbReference type="SAM" id="MobiDB-lite"/>
    </source>
</evidence>
<dbReference type="PROSITE" id="PS01268">
    <property type="entry name" value="UPF0024"/>
    <property type="match status" value="1"/>
</dbReference>
<comment type="caution">
    <text evidence="8">The sequence shown here is derived from an EMBL/GenBank/DDBJ whole genome shotgun (WGS) entry which is preliminary data.</text>
</comment>
<dbReference type="PIRSF" id="PIRSF037016">
    <property type="entry name" value="Pseudouridin_synth_euk_prd"/>
    <property type="match status" value="1"/>
</dbReference>
<comment type="similarity">
    <text evidence="1">Belongs to the pseudouridine synthase TruD family.</text>
</comment>
<evidence type="ECO:0000256" key="1">
    <source>
        <dbReference type="ARBA" id="ARBA00007953"/>
    </source>
</evidence>
<dbReference type="Pfam" id="PF01142">
    <property type="entry name" value="TruD"/>
    <property type="match status" value="1"/>
</dbReference>